<dbReference type="AlphaFoldDB" id="A0A061AIX7"/>
<dbReference type="STRING" id="35623.Aocu_08790"/>
<dbReference type="Pfam" id="PF07021">
    <property type="entry name" value="MetW"/>
    <property type="match status" value="1"/>
</dbReference>
<dbReference type="PANTHER" id="PTHR43460:SF1">
    <property type="entry name" value="METHYLTRANSFERASE TYPE 11 DOMAIN-CONTAINING PROTEIN"/>
    <property type="match status" value="1"/>
</dbReference>
<protein>
    <submittedName>
        <fullName evidence="1">Methionine biosynthesis MetW</fullName>
    </submittedName>
</protein>
<dbReference type="PATRIC" id="fig|35623.3.peg.879"/>
<dbReference type="InParanoid" id="A0A061AIX7"/>
<dbReference type="Gene3D" id="3.40.50.150">
    <property type="entry name" value="Vaccinia Virus protein VP39"/>
    <property type="match status" value="1"/>
</dbReference>
<dbReference type="Proteomes" id="UP000032434">
    <property type="component" value="Chromosome 1"/>
</dbReference>
<name>A0A061AIX7_9MOLU</name>
<dbReference type="SUPFAM" id="SSF53335">
    <property type="entry name" value="S-adenosyl-L-methionine-dependent methyltransferases"/>
    <property type="match status" value="1"/>
</dbReference>
<dbReference type="OrthoDB" id="9795864at2"/>
<dbReference type="PANTHER" id="PTHR43460">
    <property type="entry name" value="METHYLTRANSFERASE"/>
    <property type="match status" value="1"/>
</dbReference>
<dbReference type="EMBL" id="LK028559">
    <property type="protein sequence ID" value="CDR30952.1"/>
    <property type="molecule type" value="Genomic_DNA"/>
</dbReference>
<dbReference type="CDD" id="cd02440">
    <property type="entry name" value="AdoMet_MTases"/>
    <property type="match status" value="1"/>
</dbReference>
<dbReference type="RefSeq" id="WP_045749425.1">
    <property type="nucleotide sequence ID" value="NZ_FUZK01000001.1"/>
</dbReference>
<reference evidence="2" key="1">
    <citation type="submission" date="2014-05" db="EMBL/GenBank/DDBJ databases">
        <authorList>
            <person name="Kube M."/>
        </authorList>
    </citation>
    <scope>NUCLEOTIDE SEQUENCE [LARGE SCALE GENOMIC DNA]</scope>
</reference>
<gene>
    <name evidence="1" type="primary">metW</name>
    <name evidence="1" type="ORF">Aocu_08790</name>
</gene>
<dbReference type="InterPro" id="IPR029063">
    <property type="entry name" value="SAM-dependent_MTases_sf"/>
</dbReference>
<dbReference type="HOGENOM" id="CLU_091968_1_0_14"/>
<sequence length="251" mass="29811">MNDNELKKYLIKEEEQTFKGWDFSYLNNRWENEILPWEYKQILLKYLNPTDTLLDMGTGGGEFLLTLNHPHQLTSVTEAYEPNIKLCQEILAPKGIKVYPITENNQLTNIPSNHFDMVINRHESYDENEVYRVLKKGGIFITQQIGAFNNKDLATFFDDKHMDQFPEMTLEKSVQRLINKGFKVIDQQEYYPKIKFFDLGAIAYFAKIISWEFIDFSVERHFDKFIDLNKRIKEVGYIESTEHRFLIISRK</sequence>
<evidence type="ECO:0000313" key="1">
    <source>
        <dbReference type="EMBL" id="CDR30952.1"/>
    </source>
</evidence>
<dbReference type="InterPro" id="IPR010743">
    <property type="entry name" value="Methionine_synth_MetW"/>
</dbReference>
<proteinExistence type="predicted"/>
<dbReference type="InterPro" id="IPR052939">
    <property type="entry name" value="23S_rRNA_MeTrnsfrase_RlmA"/>
</dbReference>
<keyword evidence="2" id="KW-1185">Reference proteome</keyword>
<organism evidence="1 2">
    <name type="scientific">Acholeplasma oculi</name>
    <dbReference type="NCBI Taxonomy" id="35623"/>
    <lineage>
        <taxon>Bacteria</taxon>
        <taxon>Bacillati</taxon>
        <taxon>Mycoplasmatota</taxon>
        <taxon>Mollicutes</taxon>
        <taxon>Acholeplasmatales</taxon>
        <taxon>Acholeplasmataceae</taxon>
        <taxon>Acholeplasma</taxon>
    </lineage>
</organism>
<dbReference type="KEGG" id="aoc:Aocu_08790"/>
<accession>A0A061AIX7</accession>
<evidence type="ECO:0000313" key="2">
    <source>
        <dbReference type="Proteomes" id="UP000032434"/>
    </source>
</evidence>